<evidence type="ECO:0000256" key="1">
    <source>
        <dbReference type="SAM" id="SignalP"/>
    </source>
</evidence>
<feature type="chain" id="PRO_5029471027" description="JmjC domain-containing protein" evidence="1">
    <location>
        <begin position="19"/>
        <end position="359"/>
    </location>
</feature>
<dbReference type="SUPFAM" id="SSF51197">
    <property type="entry name" value="Clavaminate synthase-like"/>
    <property type="match status" value="1"/>
</dbReference>
<keyword evidence="1" id="KW-0732">Signal</keyword>
<dbReference type="OMA" id="FPLECHK"/>
<dbReference type="InterPro" id="IPR050910">
    <property type="entry name" value="JMJD6_ArgDemeth/LysHydrox"/>
</dbReference>
<protein>
    <recommendedName>
        <fullName evidence="2">JmjC domain-containing protein</fullName>
    </recommendedName>
</protein>
<evidence type="ECO:0000259" key="2">
    <source>
        <dbReference type="PROSITE" id="PS51184"/>
    </source>
</evidence>
<dbReference type="EnsemblMetazoa" id="XM_030989086">
    <property type="protein sequence ID" value="XP_030844946"/>
    <property type="gene ID" value="LOC100887994"/>
</dbReference>
<keyword evidence="4" id="KW-1185">Reference proteome</keyword>
<organism evidence="3 4">
    <name type="scientific">Strongylocentrotus purpuratus</name>
    <name type="common">Purple sea urchin</name>
    <dbReference type="NCBI Taxonomy" id="7668"/>
    <lineage>
        <taxon>Eukaryota</taxon>
        <taxon>Metazoa</taxon>
        <taxon>Echinodermata</taxon>
        <taxon>Eleutherozoa</taxon>
        <taxon>Echinozoa</taxon>
        <taxon>Echinoidea</taxon>
        <taxon>Euechinoidea</taxon>
        <taxon>Echinacea</taxon>
        <taxon>Camarodonta</taxon>
        <taxon>Echinidea</taxon>
        <taxon>Strongylocentrotidae</taxon>
        <taxon>Strongylocentrotus</taxon>
    </lineage>
</organism>
<dbReference type="AlphaFoldDB" id="A0A7M7P459"/>
<dbReference type="Pfam" id="PF13621">
    <property type="entry name" value="Cupin_8"/>
    <property type="match status" value="1"/>
</dbReference>
<dbReference type="OrthoDB" id="203487at2759"/>
<dbReference type="InterPro" id="IPR003347">
    <property type="entry name" value="JmjC_dom"/>
</dbReference>
<dbReference type="GO" id="GO:0016706">
    <property type="term" value="F:2-oxoglutarate-dependent dioxygenase activity"/>
    <property type="evidence" value="ECO:0000318"/>
    <property type="project" value="GO_Central"/>
</dbReference>
<dbReference type="Gene3D" id="2.60.120.650">
    <property type="entry name" value="Cupin"/>
    <property type="match status" value="1"/>
</dbReference>
<evidence type="ECO:0000313" key="4">
    <source>
        <dbReference type="Proteomes" id="UP000007110"/>
    </source>
</evidence>
<accession>A0A7M7P459</accession>
<reference evidence="3" key="2">
    <citation type="submission" date="2021-01" db="UniProtKB">
        <authorList>
            <consortium name="EnsemblMetazoa"/>
        </authorList>
    </citation>
    <scope>IDENTIFICATION</scope>
</reference>
<dbReference type="GeneID" id="100887994"/>
<dbReference type="PANTHER" id="PTHR12480:SF21">
    <property type="entry name" value="JMJC DOMAIN-CONTAINING PROTEIN 8"/>
    <property type="match status" value="1"/>
</dbReference>
<feature type="domain" description="JmjC" evidence="2">
    <location>
        <begin position="123"/>
        <end position="301"/>
    </location>
</feature>
<proteinExistence type="predicted"/>
<dbReference type="KEGG" id="spu:100887994"/>
<name>A0A7M7P459_STRPU</name>
<feature type="signal peptide" evidence="1">
    <location>
        <begin position="1"/>
        <end position="18"/>
    </location>
</feature>
<evidence type="ECO:0000313" key="3">
    <source>
        <dbReference type="EnsemblMetazoa" id="XP_030844946"/>
    </source>
</evidence>
<dbReference type="SMART" id="SM00558">
    <property type="entry name" value="JmjC"/>
    <property type="match status" value="1"/>
</dbReference>
<dbReference type="InParanoid" id="A0A7M7P459"/>
<reference evidence="4" key="1">
    <citation type="submission" date="2015-02" db="EMBL/GenBank/DDBJ databases">
        <title>Genome sequencing for Strongylocentrotus purpuratus.</title>
        <authorList>
            <person name="Murali S."/>
            <person name="Liu Y."/>
            <person name="Vee V."/>
            <person name="English A."/>
            <person name="Wang M."/>
            <person name="Skinner E."/>
            <person name="Han Y."/>
            <person name="Muzny D.M."/>
            <person name="Worley K.C."/>
            <person name="Gibbs R.A."/>
        </authorList>
    </citation>
    <scope>NUCLEOTIDE SEQUENCE</scope>
</reference>
<sequence>MSSYMTFLVAAITAAVTSVLFDALHQDLGRSYEMGGALGLIDREANLSLEEYNEKYNGKWPVIITDVVGSWRASGWSENFFIQNFGEEHVTLKSVQRKLKDATSSYTTLQHFVKLKMKAGTRDRWLYVEDEIFIPRRPTLKEDIGQVMYLQEDFFQIFPEEIRPWNAMMLWGTAHSRSALHIDPYNWTGTNAVIWGKKRWKLYPPGQDDLLYATTNPNSGFPLNCHTYSSPIDAFDPDLDAYPDFAKARGIQVEQNPGELLIIPTGWFHQAFNVKETFAISSQVMNLANYKIILEEIAKAGHFPQGEIPQAYESLAPEKQVEAAMRLIPQHVIDRGRTVIDIAINQLTLQQSMQGKYDS</sequence>
<dbReference type="PROSITE" id="PS51184">
    <property type="entry name" value="JMJC"/>
    <property type="match status" value="1"/>
</dbReference>
<dbReference type="PANTHER" id="PTHR12480">
    <property type="entry name" value="ARGININE DEMETHYLASE AND LYSYL-HYDROXYLASE JMJD"/>
    <property type="match status" value="1"/>
</dbReference>
<dbReference type="InterPro" id="IPR041667">
    <property type="entry name" value="Cupin_8"/>
</dbReference>
<dbReference type="FunFam" id="2.60.120.650:FF:000081">
    <property type="entry name" value="Predicted protein"/>
    <property type="match status" value="1"/>
</dbReference>
<dbReference type="Proteomes" id="UP000007110">
    <property type="component" value="Unassembled WGS sequence"/>
</dbReference>
<dbReference type="RefSeq" id="XP_030844946.1">
    <property type="nucleotide sequence ID" value="XM_030989086.1"/>
</dbReference>